<dbReference type="InterPro" id="IPR017900">
    <property type="entry name" value="4Fe4S_Fe_S_CS"/>
</dbReference>
<dbReference type="PROSITE" id="PS51379">
    <property type="entry name" value="4FE4S_FER_2"/>
    <property type="match status" value="2"/>
</dbReference>
<organism evidence="2">
    <name type="scientific">marine sediment metagenome</name>
    <dbReference type="NCBI Taxonomy" id="412755"/>
    <lineage>
        <taxon>unclassified sequences</taxon>
        <taxon>metagenomes</taxon>
        <taxon>ecological metagenomes</taxon>
    </lineage>
</organism>
<dbReference type="AlphaFoldDB" id="A0A0F9JCT5"/>
<feature type="domain" description="4Fe-4S ferredoxin-type" evidence="1">
    <location>
        <begin position="279"/>
        <end position="308"/>
    </location>
</feature>
<comment type="caution">
    <text evidence="2">The sequence shown here is derived from an EMBL/GenBank/DDBJ whole genome shotgun (WGS) entry which is preliminary data.</text>
</comment>
<evidence type="ECO:0000259" key="1">
    <source>
        <dbReference type="PROSITE" id="PS51379"/>
    </source>
</evidence>
<accession>A0A0F9JCT5</accession>
<reference evidence="2" key="1">
    <citation type="journal article" date="2015" name="Nature">
        <title>Complex archaea that bridge the gap between prokaryotes and eukaryotes.</title>
        <authorList>
            <person name="Spang A."/>
            <person name="Saw J.H."/>
            <person name="Jorgensen S.L."/>
            <person name="Zaremba-Niedzwiedzka K."/>
            <person name="Martijn J."/>
            <person name="Lind A.E."/>
            <person name="van Eijk R."/>
            <person name="Schleper C."/>
            <person name="Guy L."/>
            <person name="Ettema T.J."/>
        </authorList>
    </citation>
    <scope>NUCLEOTIDE SEQUENCE</scope>
</reference>
<gene>
    <name evidence="2" type="ORF">LCGC14_1840690</name>
</gene>
<proteinExistence type="predicted"/>
<dbReference type="Pfam" id="PF12838">
    <property type="entry name" value="Fer4_7"/>
    <property type="match status" value="1"/>
</dbReference>
<feature type="domain" description="4Fe-4S ferredoxin-type" evidence="1">
    <location>
        <begin position="309"/>
        <end position="337"/>
    </location>
</feature>
<protein>
    <recommendedName>
        <fullName evidence="1">4Fe-4S ferredoxin-type domain-containing protein</fullName>
    </recommendedName>
</protein>
<sequence length="372" mass="43067">MSDTKPYIDLIEHYRNWIFGLPDSKFLQPMLEARFTPKDAQFLAQIPFIGHSIEKLSKKLSMPLGELKEKLDFFAKKGIILRSTRGDNVRYSLCDSDFVFYRSTGWRKELDDWSYEMAKPQANYWINDYAREFLGHETQGLRSVPINKTIEDPRKVMPYEDIIKIIDNLDYYSVSICPCASKYNIIPEFHDCNHNFERCLHFGDLGRYCVEEGLGREITKEETLEILKRSADEGLVHGVSNNQTDIDTICNCCSCCCVFLDSLVKMPGIIPRGHQKSNYLRAIREEDCIGCGVCVKSCPMNALELEDKKVIFVAERCLGCGVCVHKCKQNATYLKHRKEEQNIPKDGREQVTRYLTERGLDPNESFRRNFIM</sequence>
<dbReference type="InterPro" id="IPR017896">
    <property type="entry name" value="4Fe4S_Fe-S-bd"/>
</dbReference>
<dbReference type="Gene3D" id="3.30.70.20">
    <property type="match status" value="1"/>
</dbReference>
<dbReference type="PROSITE" id="PS00198">
    <property type="entry name" value="4FE4S_FER_1"/>
    <property type="match status" value="1"/>
</dbReference>
<dbReference type="EMBL" id="LAZR01018329">
    <property type="protein sequence ID" value="KKL96817.1"/>
    <property type="molecule type" value="Genomic_DNA"/>
</dbReference>
<name>A0A0F9JCT5_9ZZZZ</name>
<dbReference type="SUPFAM" id="SSF54862">
    <property type="entry name" value="4Fe-4S ferredoxins"/>
    <property type="match status" value="1"/>
</dbReference>
<evidence type="ECO:0000313" key="2">
    <source>
        <dbReference type="EMBL" id="KKL96817.1"/>
    </source>
</evidence>